<protein>
    <recommendedName>
        <fullName evidence="3">DUF1320 domain-containing protein</fullName>
    </recommendedName>
</protein>
<gene>
    <name evidence="1" type="ORF">A3F83_06120</name>
</gene>
<dbReference type="InterPro" id="IPR009752">
    <property type="entry name" value="Phage_Mu_GpJ"/>
</dbReference>
<organism evidence="1 2">
    <name type="scientific">Candidatus Glassbacteria bacterium RIFCSPLOWO2_12_FULL_58_11</name>
    <dbReference type="NCBI Taxonomy" id="1817867"/>
    <lineage>
        <taxon>Bacteria</taxon>
        <taxon>Candidatus Glassiibacteriota</taxon>
    </lineage>
</organism>
<dbReference type="Pfam" id="PF07030">
    <property type="entry name" value="Phage_Mu_Gp36"/>
    <property type="match status" value="1"/>
</dbReference>
<name>A0A1F5YME8_9BACT</name>
<proteinExistence type="predicted"/>
<dbReference type="EMBL" id="MFIX01000213">
    <property type="protein sequence ID" value="OGG01284.1"/>
    <property type="molecule type" value="Genomic_DNA"/>
</dbReference>
<accession>A0A1F5YME8</accession>
<evidence type="ECO:0000313" key="2">
    <source>
        <dbReference type="Proteomes" id="UP000179129"/>
    </source>
</evidence>
<sequence length="150" mass="16418">MAYSTIADLTRWIEEDELVRLCTIDPNATLQSGDVAAVCGEAIQNADARIDSFLLGRWPGLREYVPVPAEINRLSAMLAVFNLYLRKRAVSGDWRQSYEDCIAALRAASRGELSLGLDESGAVAGSAGAAYRTDAVAEDRIYTAERLEKF</sequence>
<dbReference type="Proteomes" id="UP000179129">
    <property type="component" value="Unassembled WGS sequence"/>
</dbReference>
<dbReference type="AlphaFoldDB" id="A0A1F5YME8"/>
<evidence type="ECO:0000313" key="1">
    <source>
        <dbReference type="EMBL" id="OGG01284.1"/>
    </source>
</evidence>
<dbReference type="STRING" id="1817867.A3F83_06120"/>
<comment type="caution">
    <text evidence="1">The sequence shown here is derived from an EMBL/GenBank/DDBJ whole genome shotgun (WGS) entry which is preliminary data.</text>
</comment>
<reference evidence="1 2" key="1">
    <citation type="journal article" date="2016" name="Nat. Commun.">
        <title>Thousands of microbial genomes shed light on interconnected biogeochemical processes in an aquifer system.</title>
        <authorList>
            <person name="Anantharaman K."/>
            <person name="Brown C.T."/>
            <person name="Hug L.A."/>
            <person name="Sharon I."/>
            <person name="Castelle C.J."/>
            <person name="Probst A.J."/>
            <person name="Thomas B.C."/>
            <person name="Singh A."/>
            <person name="Wilkins M.J."/>
            <person name="Karaoz U."/>
            <person name="Brodie E.L."/>
            <person name="Williams K.H."/>
            <person name="Hubbard S.S."/>
            <person name="Banfield J.F."/>
        </authorList>
    </citation>
    <scope>NUCLEOTIDE SEQUENCE [LARGE SCALE GENOMIC DNA]</scope>
</reference>
<evidence type="ECO:0008006" key="3">
    <source>
        <dbReference type="Google" id="ProtNLM"/>
    </source>
</evidence>